<dbReference type="Proteomes" id="UP001239626">
    <property type="component" value="Unassembled WGS sequence"/>
</dbReference>
<dbReference type="Gene3D" id="2.120.10.30">
    <property type="entry name" value="TolB, C-terminal domain"/>
    <property type="match status" value="1"/>
</dbReference>
<reference evidence="2 3" key="1">
    <citation type="submission" date="2023-07" db="EMBL/GenBank/DDBJ databases">
        <title>Sorghum-associated microbial communities from plants grown in Nebraska, USA.</title>
        <authorList>
            <person name="Schachtman D."/>
        </authorList>
    </citation>
    <scope>NUCLEOTIDE SEQUENCE [LARGE SCALE GENOMIC DNA]</scope>
    <source>
        <strain evidence="2 3">BE332</strain>
    </source>
</reference>
<organism evidence="2 3">
    <name type="scientific">Cellulomonas humilata</name>
    <dbReference type="NCBI Taxonomy" id="144055"/>
    <lineage>
        <taxon>Bacteria</taxon>
        <taxon>Bacillati</taxon>
        <taxon>Actinomycetota</taxon>
        <taxon>Actinomycetes</taxon>
        <taxon>Micrococcales</taxon>
        <taxon>Cellulomonadaceae</taxon>
        <taxon>Cellulomonas</taxon>
    </lineage>
</organism>
<name>A0ABU0EFF3_9CELL</name>
<keyword evidence="3" id="KW-1185">Reference proteome</keyword>
<sequence>MTTRPSPKARWNPQTVEEPLAGPVGESVPLVSDLYNNRAFGWLPESERLAPFSALDASTGPFLPVLTPGGTALVFERARYDGGSADLPPMQRHRILGIYRYDIASGQEERAPFDPVQGHGATVYYAMSPDGVSAAIAQCWWPGWQPGMRSVVSEYRVSLTVVGFAEGSPRTVVELSGLLQPTSESSVVQWSPDGSTIAVSVMTFTARGSVERATLVVDVSTGEHTQVPAALLGSVSWDHEGRRLLVVGDDDVPRVLDVRAGTSSPIPALGARVAQANSQGRPRALGWADERRLLVAVCRGTTTRVCVLDPDEGVVATRVRWTAGPLDSVRLAPMPAGFWT</sequence>
<accession>A0ABU0EFF3</accession>
<dbReference type="EMBL" id="JAUSVB010000003">
    <property type="protein sequence ID" value="MDQ0373998.1"/>
    <property type="molecule type" value="Genomic_DNA"/>
</dbReference>
<comment type="caution">
    <text evidence="2">The sequence shown here is derived from an EMBL/GenBank/DDBJ whole genome shotgun (WGS) entry which is preliminary data.</text>
</comment>
<evidence type="ECO:0000313" key="3">
    <source>
        <dbReference type="Proteomes" id="UP001239626"/>
    </source>
</evidence>
<feature type="region of interest" description="Disordered" evidence="1">
    <location>
        <begin position="1"/>
        <end position="22"/>
    </location>
</feature>
<dbReference type="InterPro" id="IPR011042">
    <property type="entry name" value="6-blade_b-propeller_TolB-like"/>
</dbReference>
<evidence type="ECO:0008006" key="4">
    <source>
        <dbReference type="Google" id="ProtNLM"/>
    </source>
</evidence>
<proteinExistence type="predicted"/>
<dbReference type="RefSeq" id="WP_307492406.1">
    <property type="nucleotide sequence ID" value="NZ_JAUSVB010000003.1"/>
</dbReference>
<protein>
    <recommendedName>
        <fullName evidence="4">Lipoprotein LpqB beta-propeller domain-containing protein</fullName>
    </recommendedName>
</protein>
<evidence type="ECO:0000256" key="1">
    <source>
        <dbReference type="SAM" id="MobiDB-lite"/>
    </source>
</evidence>
<dbReference type="SUPFAM" id="SSF69322">
    <property type="entry name" value="Tricorn protease domain 2"/>
    <property type="match status" value="1"/>
</dbReference>
<evidence type="ECO:0000313" key="2">
    <source>
        <dbReference type="EMBL" id="MDQ0373998.1"/>
    </source>
</evidence>
<gene>
    <name evidence="2" type="ORF">J2X26_002319</name>
</gene>